<evidence type="ECO:0000313" key="2">
    <source>
        <dbReference type="EMBL" id="KXZ52357.1"/>
    </source>
</evidence>
<dbReference type="GO" id="GO:0005886">
    <property type="term" value="C:plasma membrane"/>
    <property type="evidence" value="ECO:0007669"/>
    <property type="project" value="TreeGrafter"/>
</dbReference>
<dbReference type="InterPro" id="IPR036291">
    <property type="entry name" value="NAD(P)-bd_dom_sf"/>
</dbReference>
<dbReference type="Proteomes" id="UP000075714">
    <property type="component" value="Unassembled WGS sequence"/>
</dbReference>
<gene>
    <name evidence="2" type="ORF">GPECTOR_10g991</name>
</gene>
<dbReference type="AlphaFoldDB" id="A0A150GRC3"/>
<dbReference type="OrthoDB" id="10268090at2759"/>
<keyword evidence="1" id="KW-0812">Transmembrane</keyword>
<keyword evidence="1" id="KW-0472">Membrane</keyword>
<proteinExistence type="predicted"/>
<keyword evidence="1" id="KW-1133">Transmembrane helix</keyword>
<dbReference type="GO" id="GO:0009247">
    <property type="term" value="P:glycolipid biosynthetic process"/>
    <property type="evidence" value="ECO:0007669"/>
    <property type="project" value="TreeGrafter"/>
</dbReference>
<dbReference type="SUPFAM" id="SSF51735">
    <property type="entry name" value="NAD(P)-binding Rossmann-fold domains"/>
    <property type="match status" value="1"/>
</dbReference>
<evidence type="ECO:0000313" key="3">
    <source>
        <dbReference type="Proteomes" id="UP000075714"/>
    </source>
</evidence>
<dbReference type="PANTHER" id="PTHR12286:SF5">
    <property type="entry name" value="SACCHAROPINE DEHYDROGENASE-LIKE OXIDOREDUCTASE"/>
    <property type="match status" value="1"/>
</dbReference>
<evidence type="ECO:0000256" key="1">
    <source>
        <dbReference type="SAM" id="Phobius"/>
    </source>
</evidence>
<dbReference type="GO" id="GO:0005739">
    <property type="term" value="C:mitochondrion"/>
    <property type="evidence" value="ECO:0007669"/>
    <property type="project" value="TreeGrafter"/>
</dbReference>
<protein>
    <submittedName>
        <fullName evidence="2">Uncharacterized protein</fullName>
    </submittedName>
</protein>
<accession>A0A150GRC3</accession>
<dbReference type="PANTHER" id="PTHR12286">
    <property type="entry name" value="SACCHAROPINE DEHYDROGENASE-LIKE OXIDOREDUCTASE"/>
    <property type="match status" value="1"/>
</dbReference>
<sequence length="415" mass="43502">MAGRDSKKLEQVRSELSRINPACNDVPILTADARDPPSVGSVVAQTEVVLSTVGPFARYGDALVDQAVEQGTHYADITGEIPWVKRSVQKHHSAAAAKGVKVLHCCGYDSVPSDLGTFMMADYCRDKLGCGVSQAYTLVGPSNGGFSGGTLESAVNILTSESSSELAAVNSDQYYLATLHGLPRGSDKPAGILPRYVGPAGTWAGPFVMEGVNAKIVQASNALFAARAAEQQQQGAAAPGKEGFRYGKDFKYYEAIATGSMMVAGLVTAATAMIGAVLMVPPLRTLARRYLPAPGEGPSEEARKKGYWRHDLVALTDEAQPRVVRGFCGDKRDPGYWSTSRMLLEVGLCLALEGARLAADPRLAQAGVLTPAAACGPVLLERLRAAGFSFEITGVDGEKAGNGKVAEPVTAGAAN</sequence>
<name>A0A150GRC3_GONPE</name>
<reference evidence="3" key="1">
    <citation type="journal article" date="2016" name="Nat. Commun.">
        <title>The Gonium pectorale genome demonstrates co-option of cell cycle regulation during the evolution of multicellularity.</title>
        <authorList>
            <person name="Hanschen E.R."/>
            <person name="Marriage T.N."/>
            <person name="Ferris P.J."/>
            <person name="Hamaji T."/>
            <person name="Toyoda A."/>
            <person name="Fujiyama A."/>
            <person name="Neme R."/>
            <person name="Noguchi H."/>
            <person name="Minakuchi Y."/>
            <person name="Suzuki M."/>
            <person name="Kawai-Toyooka H."/>
            <person name="Smith D.R."/>
            <person name="Sparks H."/>
            <person name="Anderson J."/>
            <person name="Bakaric R."/>
            <person name="Luria V."/>
            <person name="Karger A."/>
            <person name="Kirschner M.W."/>
            <person name="Durand P.M."/>
            <person name="Michod R.E."/>
            <person name="Nozaki H."/>
            <person name="Olson B.J."/>
        </authorList>
    </citation>
    <scope>NUCLEOTIDE SEQUENCE [LARGE SCALE GENOMIC DNA]</scope>
    <source>
        <strain evidence="3">NIES-2863</strain>
    </source>
</reference>
<comment type="caution">
    <text evidence="2">The sequence shown here is derived from an EMBL/GenBank/DDBJ whole genome shotgun (WGS) entry which is preliminary data.</text>
</comment>
<organism evidence="2 3">
    <name type="scientific">Gonium pectorale</name>
    <name type="common">Green alga</name>
    <dbReference type="NCBI Taxonomy" id="33097"/>
    <lineage>
        <taxon>Eukaryota</taxon>
        <taxon>Viridiplantae</taxon>
        <taxon>Chlorophyta</taxon>
        <taxon>core chlorophytes</taxon>
        <taxon>Chlorophyceae</taxon>
        <taxon>CS clade</taxon>
        <taxon>Chlamydomonadales</taxon>
        <taxon>Volvocaceae</taxon>
        <taxon>Gonium</taxon>
    </lineage>
</organism>
<dbReference type="EMBL" id="LSYV01000011">
    <property type="protein sequence ID" value="KXZ52357.1"/>
    <property type="molecule type" value="Genomic_DNA"/>
</dbReference>
<feature type="transmembrane region" description="Helical" evidence="1">
    <location>
        <begin position="261"/>
        <end position="280"/>
    </location>
</feature>
<dbReference type="Gene3D" id="3.40.50.720">
    <property type="entry name" value="NAD(P)-binding Rossmann-like Domain"/>
    <property type="match status" value="1"/>
</dbReference>
<dbReference type="InterPro" id="IPR051276">
    <property type="entry name" value="Saccharopine_DH-like_oxidrdct"/>
</dbReference>
<keyword evidence="3" id="KW-1185">Reference proteome</keyword>
<dbReference type="GO" id="GO:0005811">
    <property type="term" value="C:lipid droplet"/>
    <property type="evidence" value="ECO:0007669"/>
    <property type="project" value="TreeGrafter"/>
</dbReference>